<sequence>IEHKMDEDTFVHRYCHLLLEEIFNTNNYEFVWANGESSSSKSRRKVDNHTHGRKPDFRVLFSKDDKKYEIIYGEIKPPSVPNSVVNKALIKLAEFMKGSLDDIGSKPGFETFGVLIN</sequence>
<gene>
    <name evidence="1" type="ORF">RPERSI_LOCUS34671</name>
</gene>
<protein>
    <submittedName>
        <fullName evidence="1">11762_t:CDS:1</fullName>
    </submittedName>
</protein>
<dbReference type="EMBL" id="CAJVQC010156371">
    <property type="protein sequence ID" value="CAG8847516.1"/>
    <property type="molecule type" value="Genomic_DNA"/>
</dbReference>
<proteinExistence type="predicted"/>
<accession>A0ACA9SWB9</accession>
<evidence type="ECO:0000313" key="2">
    <source>
        <dbReference type="Proteomes" id="UP000789920"/>
    </source>
</evidence>
<comment type="caution">
    <text evidence="1">The sequence shown here is derived from an EMBL/GenBank/DDBJ whole genome shotgun (WGS) entry which is preliminary data.</text>
</comment>
<name>A0ACA9SWB9_9GLOM</name>
<keyword evidence="2" id="KW-1185">Reference proteome</keyword>
<feature type="non-terminal residue" evidence="1">
    <location>
        <position position="117"/>
    </location>
</feature>
<organism evidence="1 2">
    <name type="scientific">Racocetra persica</name>
    <dbReference type="NCBI Taxonomy" id="160502"/>
    <lineage>
        <taxon>Eukaryota</taxon>
        <taxon>Fungi</taxon>
        <taxon>Fungi incertae sedis</taxon>
        <taxon>Mucoromycota</taxon>
        <taxon>Glomeromycotina</taxon>
        <taxon>Glomeromycetes</taxon>
        <taxon>Diversisporales</taxon>
        <taxon>Gigasporaceae</taxon>
        <taxon>Racocetra</taxon>
    </lineage>
</organism>
<evidence type="ECO:0000313" key="1">
    <source>
        <dbReference type="EMBL" id="CAG8847516.1"/>
    </source>
</evidence>
<reference evidence="1" key="1">
    <citation type="submission" date="2021-06" db="EMBL/GenBank/DDBJ databases">
        <authorList>
            <person name="Kallberg Y."/>
            <person name="Tangrot J."/>
            <person name="Rosling A."/>
        </authorList>
    </citation>
    <scope>NUCLEOTIDE SEQUENCE</scope>
    <source>
        <strain evidence="1">MA461A</strain>
    </source>
</reference>
<feature type="non-terminal residue" evidence="1">
    <location>
        <position position="1"/>
    </location>
</feature>
<dbReference type="Proteomes" id="UP000789920">
    <property type="component" value="Unassembled WGS sequence"/>
</dbReference>